<dbReference type="Gene3D" id="1.20.120.450">
    <property type="entry name" value="dinb family like domain"/>
    <property type="match status" value="1"/>
</dbReference>
<name>A0A401ZUT1_9CHLR</name>
<protein>
    <recommendedName>
        <fullName evidence="3">DinB-like domain-containing protein</fullName>
    </recommendedName>
</protein>
<dbReference type="RefSeq" id="WP_126578288.1">
    <property type="nucleotide sequence ID" value="NZ_BIFR01000001.1"/>
</dbReference>
<sequence length="91" mass="10089">MAPRVATPTTKEGLLNLLQAMRTQIETLIEHLPSHVLEQTISLPWDERQHTIDAFNQNIGHGMLHVGQIHGIRACGGFPLPAEEPKPPRGK</sequence>
<dbReference type="Proteomes" id="UP000287352">
    <property type="component" value="Unassembled WGS sequence"/>
</dbReference>
<dbReference type="OrthoDB" id="9892784at2"/>
<keyword evidence="2" id="KW-1185">Reference proteome</keyword>
<gene>
    <name evidence="1" type="ORF">KTT_05670</name>
</gene>
<comment type="caution">
    <text evidence="1">The sequence shown here is derived from an EMBL/GenBank/DDBJ whole genome shotgun (WGS) entry which is preliminary data.</text>
</comment>
<dbReference type="InterPro" id="IPR034660">
    <property type="entry name" value="DinB/YfiT-like"/>
</dbReference>
<evidence type="ECO:0008006" key="3">
    <source>
        <dbReference type="Google" id="ProtNLM"/>
    </source>
</evidence>
<accession>A0A401ZUT1</accession>
<evidence type="ECO:0000313" key="1">
    <source>
        <dbReference type="EMBL" id="GCE10708.1"/>
    </source>
</evidence>
<dbReference type="AlphaFoldDB" id="A0A401ZUT1"/>
<dbReference type="SUPFAM" id="SSF109854">
    <property type="entry name" value="DinB/YfiT-like putative metalloenzymes"/>
    <property type="match status" value="1"/>
</dbReference>
<evidence type="ECO:0000313" key="2">
    <source>
        <dbReference type="Proteomes" id="UP000287352"/>
    </source>
</evidence>
<proteinExistence type="predicted"/>
<organism evidence="1 2">
    <name type="scientific">Tengunoibacter tsumagoiensis</name>
    <dbReference type="NCBI Taxonomy" id="2014871"/>
    <lineage>
        <taxon>Bacteria</taxon>
        <taxon>Bacillati</taxon>
        <taxon>Chloroflexota</taxon>
        <taxon>Ktedonobacteria</taxon>
        <taxon>Ktedonobacterales</taxon>
        <taxon>Dictyobacteraceae</taxon>
        <taxon>Tengunoibacter</taxon>
    </lineage>
</organism>
<dbReference type="EMBL" id="BIFR01000001">
    <property type="protein sequence ID" value="GCE10708.1"/>
    <property type="molecule type" value="Genomic_DNA"/>
</dbReference>
<reference evidence="2" key="1">
    <citation type="submission" date="2018-12" db="EMBL/GenBank/DDBJ databases">
        <title>Tengunoibacter tsumagoiensis gen. nov., sp. nov., Dictyobacter kobayashii sp. nov., D. alpinus sp. nov., and D. joshuensis sp. nov. and description of Dictyobacteraceae fam. nov. within the order Ktedonobacterales isolated from Tengu-no-mugimeshi.</title>
        <authorList>
            <person name="Wang C.M."/>
            <person name="Zheng Y."/>
            <person name="Sakai Y."/>
            <person name="Toyoda A."/>
            <person name="Minakuchi Y."/>
            <person name="Abe K."/>
            <person name="Yokota A."/>
            <person name="Yabe S."/>
        </authorList>
    </citation>
    <scope>NUCLEOTIDE SEQUENCE [LARGE SCALE GENOMIC DNA]</scope>
    <source>
        <strain evidence="2">Uno3</strain>
    </source>
</reference>